<protein>
    <submittedName>
        <fullName evidence="1">Uncharacterized protein</fullName>
    </submittedName>
</protein>
<gene>
    <name evidence="1" type="ORF">GCWU000324_01092</name>
</gene>
<evidence type="ECO:0000313" key="2">
    <source>
        <dbReference type="Proteomes" id="UP000003009"/>
    </source>
</evidence>
<reference evidence="1" key="1">
    <citation type="submission" date="2009-04" db="EMBL/GenBank/DDBJ databases">
        <authorList>
            <person name="Weinstock G."/>
            <person name="Sodergren E."/>
            <person name="Clifton S."/>
            <person name="Fulton L."/>
            <person name="Fulton B."/>
            <person name="Courtney L."/>
            <person name="Fronick C."/>
            <person name="Harrison M."/>
            <person name="Strong C."/>
            <person name="Farmer C."/>
            <person name="Delahaunty K."/>
            <person name="Markovic C."/>
            <person name="Hall O."/>
            <person name="Minx P."/>
            <person name="Tomlinson C."/>
            <person name="Mitreva M."/>
            <person name="Nelson J."/>
            <person name="Hou S."/>
            <person name="Wollam A."/>
            <person name="Pepin K.H."/>
            <person name="Johnson M."/>
            <person name="Bhonagiri V."/>
            <person name="Nash W.E."/>
            <person name="Warren W."/>
            <person name="Chinwalla A."/>
            <person name="Mardis E.R."/>
            <person name="Wilson R.K."/>
        </authorList>
    </citation>
    <scope>NUCLEOTIDE SEQUENCE [LARGE SCALE GENOMIC DNA]</scope>
    <source>
        <strain evidence="1">ATCC 51147</strain>
    </source>
</reference>
<dbReference type="EMBL" id="ACJW02000002">
    <property type="protein sequence ID" value="EEP69180.1"/>
    <property type="molecule type" value="Genomic_DNA"/>
</dbReference>
<dbReference type="Proteomes" id="UP000003009">
    <property type="component" value="Unassembled WGS sequence"/>
</dbReference>
<dbReference type="STRING" id="629741.GCWU000324_01092"/>
<accession>C4GG25</accession>
<sequence>MNDVTPFRQPENTKFHFQAAYGDFLRNLDQSRFRTLNTSFLSS</sequence>
<comment type="caution">
    <text evidence="1">The sequence shown here is derived from an EMBL/GenBank/DDBJ whole genome shotgun (WGS) entry which is preliminary data.</text>
</comment>
<organism evidence="1 2">
    <name type="scientific">Kingella oralis ATCC 51147</name>
    <dbReference type="NCBI Taxonomy" id="629741"/>
    <lineage>
        <taxon>Bacteria</taxon>
        <taxon>Pseudomonadati</taxon>
        <taxon>Pseudomonadota</taxon>
        <taxon>Betaproteobacteria</taxon>
        <taxon>Neisseriales</taxon>
        <taxon>Neisseriaceae</taxon>
        <taxon>Kingella</taxon>
    </lineage>
</organism>
<evidence type="ECO:0000313" key="1">
    <source>
        <dbReference type="EMBL" id="EEP69180.1"/>
    </source>
</evidence>
<proteinExistence type="predicted"/>
<dbReference type="HOGENOM" id="CLU_3234787_0_0_4"/>
<keyword evidence="2" id="KW-1185">Reference proteome</keyword>
<dbReference type="AlphaFoldDB" id="C4GG25"/>
<name>C4GG25_9NEIS</name>